<feature type="signal peptide" evidence="6">
    <location>
        <begin position="1"/>
        <end position="25"/>
    </location>
</feature>
<evidence type="ECO:0000256" key="2">
    <source>
        <dbReference type="ARBA" id="ARBA00005581"/>
    </source>
</evidence>
<evidence type="ECO:0000256" key="4">
    <source>
        <dbReference type="ARBA" id="ARBA00022525"/>
    </source>
</evidence>
<keyword evidence="3 6" id="KW-0713">Self-incompatibility</keyword>
<evidence type="ECO:0000313" key="7">
    <source>
        <dbReference type="EMBL" id="KAJ4960356.1"/>
    </source>
</evidence>
<evidence type="ECO:0000256" key="3">
    <source>
        <dbReference type="ARBA" id="ARBA00022471"/>
    </source>
</evidence>
<reference evidence="7" key="1">
    <citation type="journal article" date="2023" name="Plant J.">
        <title>The genome of the king protea, Protea cynaroides.</title>
        <authorList>
            <person name="Chang J."/>
            <person name="Duong T.A."/>
            <person name="Schoeman C."/>
            <person name="Ma X."/>
            <person name="Roodt D."/>
            <person name="Barker N."/>
            <person name="Li Z."/>
            <person name="Van de Peer Y."/>
            <person name="Mizrachi E."/>
        </authorList>
    </citation>
    <scope>NUCLEOTIDE SEQUENCE</scope>
    <source>
        <tissue evidence="7">Young leaves</tissue>
    </source>
</reference>
<proteinExistence type="inferred from homology"/>
<dbReference type="InterPro" id="IPR010264">
    <property type="entry name" value="Self-incomp_S1"/>
</dbReference>
<accession>A0A9Q0H830</accession>
<evidence type="ECO:0000256" key="1">
    <source>
        <dbReference type="ARBA" id="ARBA00004613"/>
    </source>
</evidence>
<gene>
    <name evidence="7" type="ORF">NE237_020266</name>
</gene>
<dbReference type="Pfam" id="PF05938">
    <property type="entry name" value="Self-incomp_S1"/>
    <property type="match status" value="1"/>
</dbReference>
<keyword evidence="4 6" id="KW-0964">Secreted</keyword>
<evidence type="ECO:0000256" key="5">
    <source>
        <dbReference type="ARBA" id="ARBA00022729"/>
    </source>
</evidence>
<name>A0A9Q0H830_9MAGN</name>
<comment type="subcellular location">
    <subcellularLocation>
        <location evidence="1 6">Secreted</location>
    </subcellularLocation>
</comment>
<dbReference type="PANTHER" id="PTHR31232:SF18">
    <property type="entry name" value="S-PROTEIN HOMOLOG"/>
    <property type="match status" value="1"/>
</dbReference>
<dbReference type="GO" id="GO:0060320">
    <property type="term" value="P:rejection of self pollen"/>
    <property type="evidence" value="ECO:0007669"/>
    <property type="project" value="UniProtKB-KW"/>
</dbReference>
<dbReference type="Proteomes" id="UP001141806">
    <property type="component" value="Unassembled WGS sequence"/>
</dbReference>
<protein>
    <recommendedName>
        <fullName evidence="6">S-protein homolog</fullName>
    </recommendedName>
</protein>
<keyword evidence="8" id="KW-1185">Reference proteome</keyword>
<keyword evidence="5 6" id="KW-0732">Signal</keyword>
<sequence length="165" mass="18339">MGGITMSGSLHIKLVLVILITISHGSSTCGDSPGKVDVKVMNSLEAGKDLTCHCKSKDRDFGVKNIPFDQIYDCSFHDPDGKMTISCNMQWESSTRRKTSGTFTIYGTTKYLGRCPGICAWMVQENGLCYYDRFTSKWIYVYGWNDDGKSNTTCKGNIPFPTSLN</sequence>
<dbReference type="PANTHER" id="PTHR31232">
    <property type="match status" value="1"/>
</dbReference>
<dbReference type="OrthoDB" id="1900999at2759"/>
<evidence type="ECO:0000313" key="8">
    <source>
        <dbReference type="Proteomes" id="UP001141806"/>
    </source>
</evidence>
<organism evidence="7 8">
    <name type="scientific">Protea cynaroides</name>
    <dbReference type="NCBI Taxonomy" id="273540"/>
    <lineage>
        <taxon>Eukaryota</taxon>
        <taxon>Viridiplantae</taxon>
        <taxon>Streptophyta</taxon>
        <taxon>Embryophyta</taxon>
        <taxon>Tracheophyta</taxon>
        <taxon>Spermatophyta</taxon>
        <taxon>Magnoliopsida</taxon>
        <taxon>Proteales</taxon>
        <taxon>Proteaceae</taxon>
        <taxon>Protea</taxon>
    </lineage>
</organism>
<comment type="similarity">
    <text evidence="2 6">Belongs to the plant self-incompatibility (S1) protein family.</text>
</comment>
<dbReference type="EMBL" id="JAMYWD010000009">
    <property type="protein sequence ID" value="KAJ4960356.1"/>
    <property type="molecule type" value="Genomic_DNA"/>
</dbReference>
<comment type="caution">
    <text evidence="7">The sequence shown here is derived from an EMBL/GenBank/DDBJ whole genome shotgun (WGS) entry which is preliminary data.</text>
</comment>
<evidence type="ECO:0000256" key="6">
    <source>
        <dbReference type="RuleBase" id="RU367044"/>
    </source>
</evidence>
<dbReference type="AlphaFoldDB" id="A0A9Q0H830"/>
<dbReference type="GO" id="GO:0005576">
    <property type="term" value="C:extracellular region"/>
    <property type="evidence" value="ECO:0007669"/>
    <property type="project" value="UniProtKB-SubCell"/>
</dbReference>
<feature type="chain" id="PRO_5040530939" description="S-protein homolog" evidence="6">
    <location>
        <begin position="26"/>
        <end position="165"/>
    </location>
</feature>